<accession>A0ABN9WS10</accession>
<dbReference type="Proteomes" id="UP001189429">
    <property type="component" value="Unassembled WGS sequence"/>
</dbReference>
<sequence length="430" mass="47768">MLMKLLWLALCTTALEAFEEEPAPNDGSVFVTSYLPDRDKDGQTATAVDLSSLGWKAENAMHSGYITGGPGASSLFGMFTEIGPFGIAPGGTIEPRAVNWTQHYHLLFLDNPVGTGFSFTETEEDFVSRHEQAGEDLQEALSQFFQLFPHPQLRKNRFYVTGESYAGKWVPSCAYAIHGKKNVSFQEERINLKGIAIGDGAMNPAEQFKGFGDLLWFNGMVDEVEKAQLQAYEARIQEALKASDTVGADEIFDEMLNGSHVGNRNYAPENNTVEAHLKPDWMRDVLAELVPIMENYKGSARNFCFGLKRILNRDFKRILKNDLGIQYNISVSDESPCQVHFGGELALAVSANGAAAERTWEGDAISGHEFAQLDHVLCHRNVLRAVEDIWTSRQEHSRAKKIEWRRSSKGPGSQLPDVAGYAHQVGQFSQ</sequence>
<name>A0ABN9WS10_9DINO</name>
<comment type="similarity">
    <text evidence="1 7">Belongs to the peptidase S10 family.</text>
</comment>
<keyword evidence="10" id="KW-1185">Reference proteome</keyword>
<evidence type="ECO:0000313" key="9">
    <source>
        <dbReference type="EMBL" id="CAK0888283.1"/>
    </source>
</evidence>
<evidence type="ECO:0000256" key="7">
    <source>
        <dbReference type="RuleBase" id="RU361156"/>
    </source>
</evidence>
<evidence type="ECO:0000256" key="1">
    <source>
        <dbReference type="ARBA" id="ARBA00009431"/>
    </source>
</evidence>
<dbReference type="PANTHER" id="PTHR11802">
    <property type="entry name" value="SERINE PROTEASE FAMILY S10 SERINE CARBOXYPEPTIDASE"/>
    <property type="match status" value="1"/>
</dbReference>
<evidence type="ECO:0000256" key="3">
    <source>
        <dbReference type="ARBA" id="ARBA00022670"/>
    </source>
</evidence>
<dbReference type="Gene3D" id="3.40.50.1820">
    <property type="entry name" value="alpha/beta hydrolase"/>
    <property type="match status" value="1"/>
</dbReference>
<dbReference type="SUPFAM" id="SSF53474">
    <property type="entry name" value="alpha/beta-Hydrolases"/>
    <property type="match status" value="1"/>
</dbReference>
<keyword evidence="5 7" id="KW-0378">Hydrolase</keyword>
<keyword evidence="6" id="KW-0325">Glycoprotein</keyword>
<evidence type="ECO:0000313" key="10">
    <source>
        <dbReference type="Proteomes" id="UP001189429"/>
    </source>
</evidence>
<dbReference type="PRINTS" id="PR00724">
    <property type="entry name" value="CRBOXYPTASEC"/>
</dbReference>
<dbReference type="EC" id="3.4.16.-" evidence="7"/>
<feature type="region of interest" description="Disordered" evidence="8">
    <location>
        <begin position="401"/>
        <end position="430"/>
    </location>
</feature>
<dbReference type="Pfam" id="PF00450">
    <property type="entry name" value="Peptidase_S10"/>
    <property type="match status" value="1"/>
</dbReference>
<dbReference type="PANTHER" id="PTHR11802:SF472">
    <property type="entry name" value="SERINE CARBOXYPEPTIDASE CPVL-RELATED"/>
    <property type="match status" value="1"/>
</dbReference>
<proteinExistence type="inferred from homology"/>
<evidence type="ECO:0000256" key="6">
    <source>
        <dbReference type="ARBA" id="ARBA00023180"/>
    </source>
</evidence>
<keyword evidence="2 7" id="KW-0121">Carboxypeptidase</keyword>
<evidence type="ECO:0000256" key="5">
    <source>
        <dbReference type="ARBA" id="ARBA00022801"/>
    </source>
</evidence>
<evidence type="ECO:0000256" key="8">
    <source>
        <dbReference type="SAM" id="MobiDB-lite"/>
    </source>
</evidence>
<dbReference type="EMBL" id="CAUYUJ010019053">
    <property type="protein sequence ID" value="CAK0888283.1"/>
    <property type="molecule type" value="Genomic_DNA"/>
</dbReference>
<organism evidence="9 10">
    <name type="scientific">Prorocentrum cordatum</name>
    <dbReference type="NCBI Taxonomy" id="2364126"/>
    <lineage>
        <taxon>Eukaryota</taxon>
        <taxon>Sar</taxon>
        <taxon>Alveolata</taxon>
        <taxon>Dinophyceae</taxon>
        <taxon>Prorocentrales</taxon>
        <taxon>Prorocentraceae</taxon>
        <taxon>Prorocentrum</taxon>
    </lineage>
</organism>
<comment type="caution">
    <text evidence="9">The sequence shown here is derived from an EMBL/GenBank/DDBJ whole genome shotgun (WGS) entry which is preliminary data.</text>
</comment>
<feature type="signal peptide" evidence="7">
    <location>
        <begin position="1"/>
        <end position="17"/>
    </location>
</feature>
<keyword evidence="4 7" id="KW-0732">Signal</keyword>
<reference evidence="9" key="1">
    <citation type="submission" date="2023-10" db="EMBL/GenBank/DDBJ databases">
        <authorList>
            <person name="Chen Y."/>
            <person name="Shah S."/>
            <person name="Dougan E. K."/>
            <person name="Thang M."/>
            <person name="Chan C."/>
        </authorList>
    </citation>
    <scope>NUCLEOTIDE SEQUENCE [LARGE SCALE GENOMIC DNA]</scope>
</reference>
<keyword evidence="3 7" id="KW-0645">Protease</keyword>
<gene>
    <name evidence="9" type="ORF">PCOR1329_LOCUS69099</name>
</gene>
<dbReference type="PROSITE" id="PS00131">
    <property type="entry name" value="CARBOXYPEPT_SER_SER"/>
    <property type="match status" value="1"/>
</dbReference>
<protein>
    <recommendedName>
        <fullName evidence="7">Carboxypeptidase</fullName>
        <ecNumber evidence="7">3.4.16.-</ecNumber>
    </recommendedName>
</protein>
<evidence type="ECO:0000256" key="4">
    <source>
        <dbReference type="ARBA" id="ARBA00022729"/>
    </source>
</evidence>
<dbReference type="InterPro" id="IPR018202">
    <property type="entry name" value="Ser_caboxypep_ser_AS"/>
</dbReference>
<dbReference type="InterPro" id="IPR001563">
    <property type="entry name" value="Peptidase_S10"/>
</dbReference>
<feature type="non-terminal residue" evidence="9">
    <location>
        <position position="430"/>
    </location>
</feature>
<dbReference type="InterPro" id="IPR029058">
    <property type="entry name" value="AB_hydrolase_fold"/>
</dbReference>
<feature type="chain" id="PRO_5044961765" description="Carboxypeptidase" evidence="7">
    <location>
        <begin position="18"/>
        <end position="430"/>
    </location>
</feature>
<evidence type="ECO:0000256" key="2">
    <source>
        <dbReference type="ARBA" id="ARBA00022645"/>
    </source>
</evidence>